<organism evidence="2 3">
    <name type="scientific">Equus asinus</name>
    <name type="common">Donkey</name>
    <name type="synonym">Equus africanus asinus</name>
    <dbReference type="NCBI Taxonomy" id="9793"/>
    <lineage>
        <taxon>Eukaryota</taxon>
        <taxon>Metazoa</taxon>
        <taxon>Chordata</taxon>
        <taxon>Craniata</taxon>
        <taxon>Vertebrata</taxon>
        <taxon>Euteleostomi</taxon>
        <taxon>Mammalia</taxon>
        <taxon>Eutheria</taxon>
        <taxon>Laurasiatheria</taxon>
        <taxon>Perissodactyla</taxon>
        <taxon>Equidae</taxon>
        <taxon>Equus</taxon>
    </lineage>
</organism>
<keyword evidence="1" id="KW-1133">Transmembrane helix</keyword>
<reference evidence="2 3" key="1">
    <citation type="journal article" date="2020" name="Nat. Commun.">
        <title>Donkey genomes provide new insights into domestication and selection for coat color.</title>
        <authorList>
            <person name="Wang"/>
            <person name="C."/>
            <person name="Li"/>
            <person name="H."/>
            <person name="Guo"/>
            <person name="Y."/>
            <person name="Huang"/>
            <person name="J."/>
            <person name="Sun"/>
            <person name="Y."/>
            <person name="Min"/>
            <person name="J."/>
            <person name="Wang"/>
            <person name="J."/>
            <person name="Fang"/>
            <person name="X."/>
            <person name="Zhao"/>
            <person name="Z."/>
            <person name="Wang"/>
            <person name="S."/>
            <person name="Zhang"/>
            <person name="Y."/>
            <person name="Liu"/>
            <person name="Q."/>
            <person name="Jiang"/>
            <person name="Q."/>
            <person name="Wang"/>
            <person name="X."/>
            <person name="Guo"/>
            <person name="Y."/>
            <person name="Yang"/>
            <person name="C."/>
            <person name="Wang"/>
            <person name="Y."/>
            <person name="Tian"/>
            <person name="F."/>
            <person name="Zhuang"/>
            <person name="G."/>
            <person name="Fan"/>
            <person name="Y."/>
            <person name="Gao"/>
            <person name="Q."/>
            <person name="Li"/>
            <person name="Y."/>
            <person name="Ju"/>
            <person name="Z."/>
            <person name="Li"/>
            <person name="J."/>
            <person name="Li"/>
            <person name="R."/>
            <person name="Hou"/>
            <person name="M."/>
            <person name="Yang"/>
            <person name="G."/>
            <person name="Liu"/>
            <person name="G."/>
            <person name="Liu"/>
            <person name="W."/>
            <person name="Guo"/>
            <person name="J."/>
            <person name="Pan"/>
            <person name="S."/>
            <person name="Fan"/>
            <person name="G."/>
            <person name="Zhang"/>
            <person name="W."/>
            <person name="Zhang"/>
            <person name="R."/>
            <person name="Yu"/>
            <person name="J."/>
            <person name="Zhang"/>
            <person name="X."/>
            <person name="Yin"/>
            <person name="Q."/>
            <person name="Ji"/>
            <person name="C."/>
            <person name="Jin"/>
            <person name="Y."/>
            <person name="Yue"/>
            <person name="G."/>
            <person name="Liu"/>
            <person name="M."/>
            <person name="Xu"/>
            <person name="J."/>
            <person name="Liu"/>
            <person name="S."/>
            <person name="Jordana"/>
            <person name="J."/>
            <person name="Noce"/>
            <person name="A."/>
            <person name="Amills"/>
            <person name="M."/>
            <person name="Wu"/>
            <person name="D.D."/>
            <person name="Li"/>
            <person name="S."/>
            <person name="Zhou"/>
            <person name="X. and Zhong"/>
            <person name="J."/>
        </authorList>
    </citation>
    <scope>NUCLEOTIDE SEQUENCE [LARGE SCALE GENOMIC DNA]</scope>
</reference>
<feature type="transmembrane region" description="Helical" evidence="1">
    <location>
        <begin position="31"/>
        <end position="49"/>
    </location>
</feature>
<reference evidence="2" key="3">
    <citation type="submission" date="2025-09" db="UniProtKB">
        <authorList>
            <consortium name="Ensembl"/>
        </authorList>
    </citation>
    <scope>IDENTIFICATION</scope>
</reference>
<sequence length="147" mass="16263">MTFATKPSNQNFIIFLNKSQSTIIGYKHCDFFAILEIWLFVFNSYFSQYNSLCMRSISKRIDLQGCAQMGFLVVFIMALLISLVATGLLGSRKIVTLAHLAGATGLCKRCLSQLFAPVSHQLRAALAGVNSPTHFPGKLEEALSRLL</sequence>
<dbReference type="Ensembl" id="ENSEAST00005037465.2">
    <property type="protein sequence ID" value="ENSEASP00005034369.2"/>
    <property type="gene ID" value="ENSEASG00005023463.2"/>
</dbReference>
<feature type="transmembrane region" description="Helical" evidence="1">
    <location>
        <begin position="69"/>
        <end position="90"/>
    </location>
</feature>
<accession>A0A8C4N0P4</accession>
<keyword evidence="1" id="KW-0812">Transmembrane</keyword>
<dbReference type="AlphaFoldDB" id="A0A8C4N0P4"/>
<dbReference type="Proteomes" id="UP000694387">
    <property type="component" value="Chromosome 4"/>
</dbReference>
<evidence type="ECO:0000256" key="1">
    <source>
        <dbReference type="SAM" id="Phobius"/>
    </source>
</evidence>
<reference evidence="2" key="2">
    <citation type="submission" date="2025-08" db="UniProtKB">
        <authorList>
            <consortium name="Ensembl"/>
        </authorList>
    </citation>
    <scope>IDENTIFICATION</scope>
</reference>
<proteinExistence type="predicted"/>
<dbReference type="GeneTree" id="ENSGT01150000287035"/>
<keyword evidence="3" id="KW-1185">Reference proteome</keyword>
<evidence type="ECO:0008006" key="4">
    <source>
        <dbReference type="Google" id="ProtNLM"/>
    </source>
</evidence>
<name>A0A8C4N0P4_EQUAS</name>
<protein>
    <recommendedName>
        <fullName evidence="4">Transmembrane protein</fullName>
    </recommendedName>
</protein>
<evidence type="ECO:0000313" key="2">
    <source>
        <dbReference type="Ensembl" id="ENSEASP00005034369.2"/>
    </source>
</evidence>
<keyword evidence="1" id="KW-0472">Membrane</keyword>
<evidence type="ECO:0000313" key="3">
    <source>
        <dbReference type="Proteomes" id="UP000694387"/>
    </source>
</evidence>